<dbReference type="EMBL" id="GGEC01081766">
    <property type="protein sequence ID" value="MBX62250.1"/>
    <property type="molecule type" value="Transcribed_RNA"/>
</dbReference>
<evidence type="ECO:0000313" key="1">
    <source>
        <dbReference type="EMBL" id="MBX62250.1"/>
    </source>
</evidence>
<reference evidence="1" key="1">
    <citation type="submission" date="2018-02" db="EMBL/GenBank/DDBJ databases">
        <title>Rhizophora mucronata_Transcriptome.</title>
        <authorList>
            <person name="Meera S.P."/>
            <person name="Sreeshan A."/>
            <person name="Augustine A."/>
        </authorList>
    </citation>
    <scope>NUCLEOTIDE SEQUENCE</scope>
    <source>
        <tissue evidence="1">Leaf</tissue>
    </source>
</reference>
<sequence>MSCCYVEQWTEKRDAINKRNNIAQILQ</sequence>
<protein>
    <submittedName>
        <fullName evidence="1">Uncharacterized protein</fullName>
    </submittedName>
</protein>
<proteinExistence type="predicted"/>
<dbReference type="AlphaFoldDB" id="A0A2P2Q5M8"/>
<accession>A0A2P2Q5M8</accession>
<organism evidence="1">
    <name type="scientific">Rhizophora mucronata</name>
    <name type="common">Asiatic mangrove</name>
    <dbReference type="NCBI Taxonomy" id="61149"/>
    <lineage>
        <taxon>Eukaryota</taxon>
        <taxon>Viridiplantae</taxon>
        <taxon>Streptophyta</taxon>
        <taxon>Embryophyta</taxon>
        <taxon>Tracheophyta</taxon>
        <taxon>Spermatophyta</taxon>
        <taxon>Magnoliopsida</taxon>
        <taxon>eudicotyledons</taxon>
        <taxon>Gunneridae</taxon>
        <taxon>Pentapetalae</taxon>
        <taxon>rosids</taxon>
        <taxon>fabids</taxon>
        <taxon>Malpighiales</taxon>
        <taxon>Rhizophoraceae</taxon>
        <taxon>Rhizophora</taxon>
    </lineage>
</organism>
<name>A0A2P2Q5M8_RHIMU</name>